<organism evidence="2 3">
    <name type="scientific">Flavobacterium xylosi</name>
    <dbReference type="NCBI Taxonomy" id="3230415"/>
    <lineage>
        <taxon>Bacteria</taxon>
        <taxon>Pseudomonadati</taxon>
        <taxon>Bacteroidota</taxon>
        <taxon>Flavobacteriia</taxon>
        <taxon>Flavobacteriales</taxon>
        <taxon>Flavobacteriaceae</taxon>
        <taxon>Flavobacterium</taxon>
    </lineage>
</organism>
<protein>
    <recommendedName>
        <fullName evidence="4">PKD domain-containing protein</fullName>
    </recommendedName>
</protein>
<dbReference type="EMBL" id="JBHZPZ010000001">
    <property type="protein sequence ID" value="MFE3866704.1"/>
    <property type="molecule type" value="Genomic_DNA"/>
</dbReference>
<keyword evidence="1" id="KW-0732">Signal</keyword>
<name>A0ABW6HRY1_9FLAO</name>
<evidence type="ECO:0000256" key="1">
    <source>
        <dbReference type="SAM" id="SignalP"/>
    </source>
</evidence>
<proteinExistence type="predicted"/>
<keyword evidence="3" id="KW-1185">Reference proteome</keyword>
<accession>A0ABW6HRY1</accession>
<evidence type="ECO:0000313" key="3">
    <source>
        <dbReference type="Proteomes" id="UP001600109"/>
    </source>
</evidence>
<gene>
    <name evidence="2" type="ORF">ACFX5E_01290</name>
</gene>
<comment type="caution">
    <text evidence="2">The sequence shown here is derived from an EMBL/GenBank/DDBJ whole genome shotgun (WGS) entry which is preliminary data.</text>
</comment>
<dbReference type="PROSITE" id="PS51257">
    <property type="entry name" value="PROKAR_LIPOPROTEIN"/>
    <property type="match status" value="1"/>
</dbReference>
<feature type="chain" id="PRO_5047384614" description="PKD domain-containing protein" evidence="1">
    <location>
        <begin position="18"/>
        <end position="538"/>
    </location>
</feature>
<evidence type="ECO:0008006" key="4">
    <source>
        <dbReference type="Google" id="ProtNLM"/>
    </source>
</evidence>
<sequence length="538" mass="57314">MKNIKFIFGFVCLLAMAIGCTVDGIDDDTSFIETAVAPTNVAAFYNITQDNTGLVTITPAGEGAVSYDIFYGDSASANPAYVLQGKSTSHIYKEGTYTVKIVAFGITGLKTETTQSLVVSLKAPQNLVVTITNDLLVSKKVNVTATAQFATMFDVYFGEAGVTAPVSANIDKIASYVYKQAGKYTIRVVSKSASIKTTEFTTSFDVTAIVQPTASAPIPPSRQTANVISIYSSAYTNVAGTNYFPDWGQGSQGSSWGEFDLNGDKMLKYSKLSYQGIALADNVTVNVSGMEFIHLDVWTADAQKIETSLISKSNGERPIVRDLVANQWTSIDIPISAFTSQGGFTVADIFQLKFVGTPWAAGTVFIDNIYFYKAATPSAGLVGTWKLASEPGSLKVGPSAGSGEWFSINATQVAERACYYNDTYVFSANGSFSNVLGADTWLEAWQGVANDACGAPVAPYNGPAGATYLYDAVGLNLTITGRGSYVGLPKANNAGELPNVPVPNSITYKVTLTDNNNTMNIVIESGSGVFWSYKLVRI</sequence>
<dbReference type="Proteomes" id="UP001600109">
    <property type="component" value="Unassembled WGS sequence"/>
</dbReference>
<feature type="signal peptide" evidence="1">
    <location>
        <begin position="1"/>
        <end position="17"/>
    </location>
</feature>
<reference evidence="2 3" key="1">
    <citation type="submission" date="2024-06" db="EMBL/GenBank/DDBJ databases">
        <title>Flavobacterium spp. isolated from glacier.</title>
        <authorList>
            <person name="Han D."/>
        </authorList>
    </citation>
    <scope>NUCLEOTIDE SEQUENCE [LARGE SCALE GENOMIC DNA]</scope>
    <source>
        <strain evidence="2 3">LS2P90</strain>
    </source>
</reference>
<evidence type="ECO:0000313" key="2">
    <source>
        <dbReference type="EMBL" id="MFE3866704.1"/>
    </source>
</evidence>
<dbReference type="Gene3D" id="2.60.120.430">
    <property type="entry name" value="Galactose-binding lectin"/>
    <property type="match status" value="1"/>
</dbReference>
<dbReference type="RefSeq" id="WP_379853358.1">
    <property type="nucleotide sequence ID" value="NZ_JBHZPZ010000001.1"/>
</dbReference>